<accession>A0A0E9PT08</accession>
<organism evidence="1">
    <name type="scientific">Anguilla anguilla</name>
    <name type="common">European freshwater eel</name>
    <name type="synonym">Muraena anguilla</name>
    <dbReference type="NCBI Taxonomy" id="7936"/>
    <lineage>
        <taxon>Eukaryota</taxon>
        <taxon>Metazoa</taxon>
        <taxon>Chordata</taxon>
        <taxon>Craniata</taxon>
        <taxon>Vertebrata</taxon>
        <taxon>Euteleostomi</taxon>
        <taxon>Actinopterygii</taxon>
        <taxon>Neopterygii</taxon>
        <taxon>Teleostei</taxon>
        <taxon>Anguilliformes</taxon>
        <taxon>Anguillidae</taxon>
        <taxon>Anguilla</taxon>
    </lineage>
</organism>
<protein>
    <submittedName>
        <fullName evidence="1">Uncharacterized protein</fullName>
    </submittedName>
</protein>
<evidence type="ECO:0000313" key="1">
    <source>
        <dbReference type="EMBL" id="JAH07407.1"/>
    </source>
</evidence>
<dbReference type="AlphaFoldDB" id="A0A0E9PT08"/>
<name>A0A0E9PT08_ANGAN</name>
<sequence length="40" mass="4599">MSNTSLSSTYTLNIFITIQHAYSSLMSVLNNLKNIFWECI</sequence>
<reference evidence="1" key="2">
    <citation type="journal article" date="2015" name="Fish Shellfish Immunol.">
        <title>Early steps in the European eel (Anguilla anguilla)-Vibrio vulnificus interaction in the gills: Role of the RtxA13 toxin.</title>
        <authorList>
            <person name="Callol A."/>
            <person name="Pajuelo D."/>
            <person name="Ebbesson L."/>
            <person name="Teles M."/>
            <person name="MacKenzie S."/>
            <person name="Amaro C."/>
        </authorList>
    </citation>
    <scope>NUCLEOTIDE SEQUENCE</scope>
</reference>
<proteinExistence type="predicted"/>
<reference evidence="1" key="1">
    <citation type="submission" date="2014-11" db="EMBL/GenBank/DDBJ databases">
        <authorList>
            <person name="Amaro Gonzalez C."/>
        </authorList>
    </citation>
    <scope>NUCLEOTIDE SEQUENCE</scope>
</reference>
<dbReference type="EMBL" id="GBXM01101170">
    <property type="protein sequence ID" value="JAH07407.1"/>
    <property type="molecule type" value="Transcribed_RNA"/>
</dbReference>